<dbReference type="SUPFAM" id="SSF54106">
    <property type="entry name" value="LysM domain"/>
    <property type="match status" value="3"/>
</dbReference>
<feature type="region of interest" description="Disordered" evidence="1">
    <location>
        <begin position="496"/>
        <end position="523"/>
    </location>
</feature>
<gene>
    <name evidence="4" type="ORF">HZA61_12390</name>
</gene>
<evidence type="ECO:0000313" key="5">
    <source>
        <dbReference type="Proteomes" id="UP000696931"/>
    </source>
</evidence>
<feature type="domain" description="LysM" evidence="3">
    <location>
        <begin position="514"/>
        <end position="557"/>
    </location>
</feature>
<name>A0A933W3T1_UNCEI</name>
<dbReference type="SMART" id="SM00257">
    <property type="entry name" value="LysM"/>
    <property type="match status" value="3"/>
</dbReference>
<reference evidence="4" key="1">
    <citation type="submission" date="2020-07" db="EMBL/GenBank/DDBJ databases">
        <title>Huge and variable diversity of episymbiotic CPR bacteria and DPANN archaea in groundwater ecosystems.</title>
        <authorList>
            <person name="He C.Y."/>
            <person name="Keren R."/>
            <person name="Whittaker M."/>
            <person name="Farag I.F."/>
            <person name="Doudna J."/>
            <person name="Cate J.H.D."/>
            <person name="Banfield J.F."/>
        </authorList>
    </citation>
    <scope>NUCLEOTIDE SEQUENCE</scope>
    <source>
        <strain evidence="4">NC_groundwater_1813_Pr3_B-0.1um_71_17</strain>
    </source>
</reference>
<dbReference type="InterPro" id="IPR018392">
    <property type="entry name" value="LysM"/>
</dbReference>
<protein>
    <submittedName>
        <fullName evidence="4">LysM peptidoglycan-binding domain-containing protein</fullName>
    </submittedName>
</protein>
<dbReference type="EMBL" id="JACRIW010000089">
    <property type="protein sequence ID" value="MBI5170278.1"/>
    <property type="molecule type" value="Genomic_DNA"/>
</dbReference>
<dbReference type="Proteomes" id="UP000696931">
    <property type="component" value="Unassembled WGS sequence"/>
</dbReference>
<comment type="caution">
    <text evidence="4">The sequence shown here is derived from an EMBL/GenBank/DDBJ whole genome shotgun (WGS) entry which is preliminary data.</text>
</comment>
<dbReference type="PROSITE" id="PS51257">
    <property type="entry name" value="PROKAR_LIPOPROTEIN"/>
    <property type="match status" value="1"/>
</dbReference>
<dbReference type="Pfam" id="PF01464">
    <property type="entry name" value="SLT"/>
    <property type="match status" value="1"/>
</dbReference>
<proteinExistence type="predicted"/>
<feature type="domain" description="LysM" evidence="3">
    <location>
        <begin position="426"/>
        <end position="469"/>
    </location>
</feature>
<dbReference type="Gene3D" id="3.10.350.10">
    <property type="entry name" value="LysM domain"/>
    <property type="match status" value="3"/>
</dbReference>
<evidence type="ECO:0000313" key="4">
    <source>
        <dbReference type="EMBL" id="MBI5170278.1"/>
    </source>
</evidence>
<evidence type="ECO:0000256" key="1">
    <source>
        <dbReference type="SAM" id="MobiDB-lite"/>
    </source>
</evidence>
<dbReference type="InterPro" id="IPR008258">
    <property type="entry name" value="Transglycosylase_SLT_dom_1"/>
</dbReference>
<dbReference type="PANTHER" id="PTHR33734:SF22">
    <property type="entry name" value="MEMBRANE-BOUND LYTIC MUREIN TRANSGLYCOSYLASE D"/>
    <property type="match status" value="1"/>
</dbReference>
<feature type="chain" id="PRO_5038014403" evidence="2">
    <location>
        <begin position="28"/>
        <end position="559"/>
    </location>
</feature>
<dbReference type="Gene3D" id="1.10.530.10">
    <property type="match status" value="1"/>
</dbReference>
<dbReference type="PROSITE" id="PS51782">
    <property type="entry name" value="LYSM"/>
    <property type="match status" value="3"/>
</dbReference>
<dbReference type="InterPro" id="IPR036779">
    <property type="entry name" value="LysM_dom_sf"/>
</dbReference>
<accession>A0A933W3T1</accession>
<dbReference type="GO" id="GO:0008932">
    <property type="term" value="F:lytic endotransglycosylase activity"/>
    <property type="evidence" value="ECO:0007669"/>
    <property type="project" value="TreeGrafter"/>
</dbReference>
<sequence length="559" mass="60637">MTDRKTLRRLITLAVIAAGCLPGSLWAADVPPLSPPAARDTVAAREALVPEVEPAEEVAETSADAALLNQAAIDDIPLQMNSDVLRYIEFFTGAGRSTFERWLKRSGKYMELFRTVLQKEGLPPDLVHLVFVESGFNVNAKSYASAVGPWQFMKATSKLFGLNVNQWVDERKDPEKATVAAARYLKHLYGIFGDWPLALASYNAGEGTVLRAIKKQGTTNYWDLKLPQQTEDYVPQFMAALAITRDPVRYGFSEVELDDPLRFDEVALKGAVDLRAIARLAGCTVEELKELNPAVRNLSVRGNEGVTTLRVPEGKSEIIMAAMLSGQQLPQADVTVRHRVRRNETLRTIAREYGVNAKELARVNGITSRRPLKRGMLVTIPATRASVSTPEIVTSGTDPRASTGYVPSRRIGLPAKIQGNSSQAVVSHVVKPGETLLGIAQTYGLAADDLRAQNSLESDVLRPGQRLSVRQFDAETAAADSAQIATMRAPGMKKQAAVSERSNGAGAKGAKARATHTVRKGETLSEIASQHGVSVSALKRANGLRSNTVRSGQRLKLPA</sequence>
<dbReference type="AlphaFoldDB" id="A0A933W3T1"/>
<keyword evidence="2" id="KW-0732">Signal</keyword>
<feature type="domain" description="LysM" evidence="3">
    <location>
        <begin position="336"/>
        <end position="380"/>
    </location>
</feature>
<dbReference type="Pfam" id="PF01476">
    <property type="entry name" value="LysM"/>
    <property type="match status" value="3"/>
</dbReference>
<feature type="signal peptide" evidence="2">
    <location>
        <begin position="1"/>
        <end position="27"/>
    </location>
</feature>
<dbReference type="SUPFAM" id="SSF53955">
    <property type="entry name" value="Lysozyme-like"/>
    <property type="match status" value="1"/>
</dbReference>
<dbReference type="CDD" id="cd00118">
    <property type="entry name" value="LysM"/>
    <property type="match status" value="3"/>
</dbReference>
<dbReference type="PANTHER" id="PTHR33734">
    <property type="entry name" value="LYSM DOMAIN-CONTAINING GPI-ANCHORED PROTEIN 2"/>
    <property type="match status" value="1"/>
</dbReference>
<organism evidence="4 5">
    <name type="scientific">Eiseniibacteriota bacterium</name>
    <dbReference type="NCBI Taxonomy" id="2212470"/>
    <lineage>
        <taxon>Bacteria</taxon>
        <taxon>Candidatus Eiseniibacteriota</taxon>
    </lineage>
</organism>
<dbReference type="CDD" id="cd16894">
    <property type="entry name" value="MltD-like"/>
    <property type="match status" value="1"/>
</dbReference>
<dbReference type="InterPro" id="IPR023346">
    <property type="entry name" value="Lysozyme-like_dom_sf"/>
</dbReference>
<evidence type="ECO:0000256" key="2">
    <source>
        <dbReference type="SAM" id="SignalP"/>
    </source>
</evidence>
<evidence type="ECO:0000259" key="3">
    <source>
        <dbReference type="PROSITE" id="PS51782"/>
    </source>
</evidence>